<dbReference type="InterPro" id="IPR042171">
    <property type="entry name" value="Acyl-CoA_hotdog"/>
</dbReference>
<keyword evidence="5" id="KW-1185">Reference proteome</keyword>
<dbReference type="RefSeq" id="WP_087009066.1">
    <property type="nucleotide sequence ID" value="NZ_FWFF01000020.1"/>
</dbReference>
<sequence>MPAALNHHIGADGETVPHAYFVRTGERSFRSTVHSQGAWQDGEQHMAAASGLVIHELERALPSSKLISRITFDILGVIHSGEFDIEVDVVRPGRTIELVEARMVHRAEHTGAAEVPATSDRAARPAVPGRPRTSVTARVWRLVASDTSSVMGAEVDPLPARDAGESRDLSELWPGGYIGSLTGAEVPGGRPGRRRLWADTDVPLVDGEADGDYAGFVKFCDGMNGFAVREDPQQVFFPNVDLTLHFMRQPVPGPVGMDIDVAFGDSGMGVTHGVFHDERGPVAHCAQSLTVRLPQGSQRADQSG</sequence>
<evidence type="ECO:0000256" key="1">
    <source>
        <dbReference type="SAM" id="MobiDB-lite"/>
    </source>
</evidence>
<dbReference type="InterPro" id="IPR049449">
    <property type="entry name" value="TesB_ACOT8-like_N"/>
</dbReference>
<dbReference type="Pfam" id="PF20789">
    <property type="entry name" value="4HBT_3C"/>
    <property type="match status" value="1"/>
</dbReference>
<dbReference type="SUPFAM" id="SSF54637">
    <property type="entry name" value="Thioesterase/thiol ester dehydrase-isomerase"/>
    <property type="match status" value="1"/>
</dbReference>
<evidence type="ECO:0000313" key="5">
    <source>
        <dbReference type="Proteomes" id="UP000196581"/>
    </source>
</evidence>
<gene>
    <name evidence="4" type="ORF">FM105_13615</name>
</gene>
<feature type="domain" description="Acyl-CoA thioesterase-like C-terminal" evidence="3">
    <location>
        <begin position="186"/>
        <end position="291"/>
    </location>
</feature>
<organism evidence="4 5">
    <name type="scientific">Brevibacterium yomogidense</name>
    <dbReference type="NCBI Taxonomy" id="946573"/>
    <lineage>
        <taxon>Bacteria</taxon>
        <taxon>Bacillati</taxon>
        <taxon>Actinomycetota</taxon>
        <taxon>Actinomycetes</taxon>
        <taxon>Micrococcales</taxon>
        <taxon>Brevibacteriaceae</taxon>
        <taxon>Brevibacterium</taxon>
    </lineage>
</organism>
<reference evidence="5" key="1">
    <citation type="submission" date="2017-02" db="EMBL/GenBank/DDBJ databases">
        <authorList>
            <person name="Dridi B."/>
        </authorList>
    </citation>
    <scope>NUCLEOTIDE SEQUENCE [LARGE SCALE GENOMIC DNA]</scope>
    <source>
        <strain evidence="5">B Co 03.10</strain>
    </source>
</reference>
<dbReference type="InterPro" id="IPR049450">
    <property type="entry name" value="ACOT8-like_C"/>
</dbReference>
<protein>
    <submittedName>
        <fullName evidence="4">TesB-like acyl-CoA thioesterase 5</fullName>
    </submittedName>
</protein>
<proteinExistence type="predicted"/>
<accession>A0A1X6XNU4</accession>
<dbReference type="AlphaFoldDB" id="A0A1X6XNU4"/>
<dbReference type="InterPro" id="IPR029069">
    <property type="entry name" value="HotDog_dom_sf"/>
</dbReference>
<evidence type="ECO:0000259" key="3">
    <source>
        <dbReference type="Pfam" id="PF20789"/>
    </source>
</evidence>
<dbReference type="EMBL" id="FWFF01000020">
    <property type="protein sequence ID" value="SLN00816.1"/>
    <property type="molecule type" value="Genomic_DNA"/>
</dbReference>
<dbReference type="Gene3D" id="2.40.160.210">
    <property type="entry name" value="Acyl-CoA thioesterase, double hotdog domain"/>
    <property type="match status" value="1"/>
</dbReference>
<evidence type="ECO:0000313" key="4">
    <source>
        <dbReference type="EMBL" id="SLN00816.1"/>
    </source>
</evidence>
<feature type="domain" description="Acyl-CoA thioesterase-like N-terminal HotDog" evidence="2">
    <location>
        <begin position="37"/>
        <end position="106"/>
    </location>
</feature>
<dbReference type="Proteomes" id="UP000196581">
    <property type="component" value="Unassembled WGS sequence"/>
</dbReference>
<dbReference type="Pfam" id="PF13622">
    <property type="entry name" value="4HBT_3"/>
    <property type="match status" value="1"/>
</dbReference>
<feature type="region of interest" description="Disordered" evidence="1">
    <location>
        <begin position="110"/>
        <end position="130"/>
    </location>
</feature>
<name>A0A1X6XNU4_9MICO</name>
<evidence type="ECO:0000259" key="2">
    <source>
        <dbReference type="Pfam" id="PF13622"/>
    </source>
</evidence>